<gene>
    <name evidence="8" type="ORF">LARSCL_LOCUS7136</name>
</gene>
<dbReference type="CDD" id="cd17317">
    <property type="entry name" value="MFS_SLC22"/>
    <property type="match status" value="1"/>
</dbReference>
<comment type="subcellular location">
    <subcellularLocation>
        <location evidence="1">Membrane</location>
        <topology evidence="1">Multi-pass membrane protein</topology>
    </subcellularLocation>
</comment>
<feature type="transmembrane region" description="Helical" evidence="6">
    <location>
        <begin position="333"/>
        <end position="353"/>
    </location>
</feature>
<evidence type="ECO:0000256" key="1">
    <source>
        <dbReference type="ARBA" id="ARBA00004141"/>
    </source>
</evidence>
<feature type="compositionally biased region" description="Polar residues" evidence="5">
    <location>
        <begin position="707"/>
        <end position="717"/>
    </location>
</feature>
<dbReference type="EMBL" id="CAXIEN010000071">
    <property type="protein sequence ID" value="CAL1273867.1"/>
    <property type="molecule type" value="Genomic_DNA"/>
</dbReference>
<feature type="transmembrane region" description="Helical" evidence="6">
    <location>
        <begin position="506"/>
        <end position="529"/>
    </location>
</feature>
<evidence type="ECO:0000256" key="2">
    <source>
        <dbReference type="ARBA" id="ARBA00022692"/>
    </source>
</evidence>
<organism evidence="8 9">
    <name type="scientific">Larinioides sclopetarius</name>
    <dbReference type="NCBI Taxonomy" id="280406"/>
    <lineage>
        <taxon>Eukaryota</taxon>
        <taxon>Metazoa</taxon>
        <taxon>Ecdysozoa</taxon>
        <taxon>Arthropoda</taxon>
        <taxon>Chelicerata</taxon>
        <taxon>Arachnida</taxon>
        <taxon>Araneae</taxon>
        <taxon>Araneomorphae</taxon>
        <taxon>Entelegynae</taxon>
        <taxon>Araneoidea</taxon>
        <taxon>Araneidae</taxon>
        <taxon>Larinioides</taxon>
    </lineage>
</organism>
<feature type="transmembrane region" description="Helical" evidence="6">
    <location>
        <begin position="306"/>
        <end position="327"/>
    </location>
</feature>
<feature type="transmembrane region" description="Helical" evidence="6">
    <location>
        <begin position="110"/>
        <end position="132"/>
    </location>
</feature>
<dbReference type="InterPro" id="IPR036259">
    <property type="entry name" value="MFS_trans_sf"/>
</dbReference>
<dbReference type="InterPro" id="IPR020846">
    <property type="entry name" value="MFS_dom"/>
</dbReference>
<feature type="transmembrane region" description="Helical" evidence="6">
    <location>
        <begin position="249"/>
        <end position="272"/>
    </location>
</feature>
<evidence type="ECO:0000259" key="7">
    <source>
        <dbReference type="PROSITE" id="PS50850"/>
    </source>
</evidence>
<dbReference type="AlphaFoldDB" id="A0AAV1ZQ94"/>
<dbReference type="PANTHER" id="PTHR24064">
    <property type="entry name" value="SOLUTE CARRIER FAMILY 22 MEMBER"/>
    <property type="match status" value="1"/>
</dbReference>
<feature type="transmembrane region" description="Helical" evidence="6">
    <location>
        <begin position="541"/>
        <end position="559"/>
    </location>
</feature>
<dbReference type="InterPro" id="IPR005828">
    <property type="entry name" value="MFS_sugar_transport-like"/>
</dbReference>
<keyword evidence="4 6" id="KW-0472">Membrane</keyword>
<reference evidence="8 9" key="1">
    <citation type="submission" date="2024-04" db="EMBL/GenBank/DDBJ databases">
        <authorList>
            <person name="Rising A."/>
            <person name="Reimegard J."/>
            <person name="Sonavane S."/>
            <person name="Akerstrom W."/>
            <person name="Nylinder S."/>
            <person name="Hedman E."/>
            <person name="Kallberg Y."/>
        </authorList>
    </citation>
    <scope>NUCLEOTIDE SEQUENCE [LARGE SCALE GENOMIC DNA]</scope>
</reference>
<dbReference type="Gene3D" id="1.20.1250.20">
    <property type="entry name" value="MFS general substrate transporter like domains"/>
    <property type="match status" value="1"/>
</dbReference>
<feature type="compositionally biased region" description="Basic and acidic residues" evidence="5">
    <location>
        <begin position="719"/>
        <end position="729"/>
    </location>
</feature>
<dbReference type="Pfam" id="PF00083">
    <property type="entry name" value="Sugar_tr"/>
    <property type="match status" value="1"/>
</dbReference>
<keyword evidence="9" id="KW-1185">Reference proteome</keyword>
<evidence type="ECO:0000256" key="3">
    <source>
        <dbReference type="ARBA" id="ARBA00022989"/>
    </source>
</evidence>
<feature type="transmembrane region" description="Helical" evidence="6">
    <location>
        <begin position="481"/>
        <end position="500"/>
    </location>
</feature>
<dbReference type="GO" id="GO:0016020">
    <property type="term" value="C:membrane"/>
    <property type="evidence" value="ECO:0007669"/>
    <property type="project" value="UniProtKB-SubCell"/>
</dbReference>
<sequence>RRIEGSLPCSSKDQFFFPLLGSTCSIFQQYTVIISPQSLHSFISYLLSSFRAIGMKYDLMADEIKCRSFNLTMTADIEKEPPQPSKEDGPEKKLDIFDIVGGDGLWQRGIFLLVLFFSIPAGTHNLVMSFFAPNMDYWCARPEGSNWTVDEWKSIGLPADDKQCSRYKFVNISYPIDENSTVIRSDEIISCDSWEYDTSLYTSTVLNQWDLVCSKEWLVSLSKSVFMAGTFVASLLFGQLADSLGRKPVITACCLIMLFSAVICAFSTSFIMFIVTRFFVSFGISGVYNVSFVLLCELLGPSERSIYGVAINFGWCIGFVSLPGIAWLLRDWFWIQIALTAPCVILLFTWWILPESPRWLMSKGRVEEATKVLNKAAKTNGKKLADIDTKLKKMMVKATEVHESGEAGGNYWDLLSTPGLWQMTLNIYFLWFVNSIVYYGLSYNTNELAGDAFVNFAICGAVEFPAYFLTIFAIRSFGRKYPLAGAMIIGGIACLLMYPLPADPWWLGVTVSMLGKFCITCSFAIAFIFTAEIFPTVVRNIGLGSASVFARFGSILAPFARELGNATHPVVPQVVFGILAFTSGLLVFFLPETSNVSIPETLAEAAARGRGRSKKKPTENGHHVTVKLSNMNEEKDLIQDDELTEVSPSPKPQANGKKLDDVPEEPGLNEAKEAAKNNSAPEQQTEESSLEESGESTPTGTSEVTVQIENADSSNNAPDAKEIDEKTNL</sequence>
<dbReference type="SUPFAM" id="SSF103473">
    <property type="entry name" value="MFS general substrate transporter"/>
    <property type="match status" value="1"/>
</dbReference>
<accession>A0AAV1ZQ94</accession>
<evidence type="ECO:0000256" key="4">
    <source>
        <dbReference type="ARBA" id="ARBA00023136"/>
    </source>
</evidence>
<feature type="non-terminal residue" evidence="8">
    <location>
        <position position="1"/>
    </location>
</feature>
<comment type="caution">
    <text evidence="8">The sequence shown here is derived from an EMBL/GenBank/DDBJ whole genome shotgun (WGS) entry which is preliminary data.</text>
</comment>
<feature type="transmembrane region" description="Helical" evidence="6">
    <location>
        <begin position="217"/>
        <end position="237"/>
    </location>
</feature>
<name>A0AAV1ZQ94_9ARAC</name>
<feature type="transmembrane region" description="Helical" evidence="6">
    <location>
        <begin position="453"/>
        <end position="474"/>
    </location>
</feature>
<feature type="domain" description="Major facilitator superfamily (MFS) profile" evidence="7">
    <location>
        <begin position="166"/>
        <end position="595"/>
    </location>
</feature>
<feature type="transmembrane region" description="Helical" evidence="6">
    <location>
        <begin position="278"/>
        <end position="299"/>
    </location>
</feature>
<feature type="compositionally biased region" description="Low complexity" evidence="5">
    <location>
        <begin position="695"/>
        <end position="706"/>
    </location>
</feature>
<proteinExistence type="predicted"/>
<feature type="transmembrane region" description="Helical" evidence="6">
    <location>
        <begin position="420"/>
        <end position="441"/>
    </location>
</feature>
<evidence type="ECO:0000256" key="5">
    <source>
        <dbReference type="SAM" id="MobiDB-lite"/>
    </source>
</evidence>
<dbReference type="PROSITE" id="PS50850">
    <property type="entry name" value="MFS"/>
    <property type="match status" value="1"/>
</dbReference>
<feature type="compositionally biased region" description="Acidic residues" evidence="5">
    <location>
        <begin position="684"/>
        <end position="694"/>
    </location>
</feature>
<feature type="transmembrane region" description="Helical" evidence="6">
    <location>
        <begin position="571"/>
        <end position="590"/>
    </location>
</feature>
<evidence type="ECO:0000256" key="6">
    <source>
        <dbReference type="SAM" id="Phobius"/>
    </source>
</evidence>
<evidence type="ECO:0000313" key="9">
    <source>
        <dbReference type="Proteomes" id="UP001497382"/>
    </source>
</evidence>
<protein>
    <recommendedName>
        <fullName evidence="7">Major facilitator superfamily (MFS) profile domain-containing protein</fullName>
    </recommendedName>
</protein>
<dbReference type="Proteomes" id="UP001497382">
    <property type="component" value="Unassembled WGS sequence"/>
</dbReference>
<keyword evidence="2 6" id="KW-0812">Transmembrane</keyword>
<dbReference type="GO" id="GO:0022857">
    <property type="term" value="F:transmembrane transporter activity"/>
    <property type="evidence" value="ECO:0007669"/>
    <property type="project" value="InterPro"/>
</dbReference>
<keyword evidence="3 6" id="KW-1133">Transmembrane helix</keyword>
<evidence type="ECO:0000313" key="8">
    <source>
        <dbReference type="EMBL" id="CAL1273867.1"/>
    </source>
</evidence>
<feature type="region of interest" description="Disordered" evidence="5">
    <location>
        <begin position="607"/>
        <end position="729"/>
    </location>
</feature>